<evidence type="ECO:0000256" key="8">
    <source>
        <dbReference type="ARBA" id="ARBA00022692"/>
    </source>
</evidence>
<keyword evidence="9" id="KW-0547">Nucleotide-binding</keyword>
<keyword evidence="7" id="KW-0808">Transferase</keyword>
<organism evidence="18 19">
    <name type="scientific">Comamonas piscis</name>
    <dbReference type="NCBI Taxonomy" id="1562974"/>
    <lineage>
        <taxon>Bacteria</taxon>
        <taxon>Pseudomonadati</taxon>
        <taxon>Pseudomonadota</taxon>
        <taxon>Betaproteobacteria</taxon>
        <taxon>Burkholderiales</taxon>
        <taxon>Comamonadaceae</taxon>
        <taxon>Comamonas</taxon>
    </lineage>
</organism>
<keyword evidence="12 15" id="KW-1133">Transmembrane helix</keyword>
<dbReference type="GO" id="GO:0005524">
    <property type="term" value="F:ATP binding"/>
    <property type="evidence" value="ECO:0007669"/>
    <property type="project" value="UniProtKB-KW"/>
</dbReference>
<evidence type="ECO:0000313" key="18">
    <source>
        <dbReference type="EMBL" id="QMV74065.1"/>
    </source>
</evidence>
<dbReference type="InterPro" id="IPR003594">
    <property type="entry name" value="HATPase_dom"/>
</dbReference>
<dbReference type="PROSITE" id="PS50109">
    <property type="entry name" value="HIS_KIN"/>
    <property type="match status" value="1"/>
</dbReference>
<feature type="transmembrane region" description="Helical" evidence="15">
    <location>
        <begin position="188"/>
        <end position="208"/>
    </location>
</feature>
<evidence type="ECO:0000256" key="3">
    <source>
        <dbReference type="ARBA" id="ARBA00012438"/>
    </source>
</evidence>
<dbReference type="CDD" id="cd00082">
    <property type="entry name" value="HisKA"/>
    <property type="match status" value="1"/>
</dbReference>
<dbReference type="GO" id="GO:0000155">
    <property type="term" value="F:phosphorelay sensor kinase activity"/>
    <property type="evidence" value="ECO:0007669"/>
    <property type="project" value="InterPro"/>
</dbReference>
<name>A0A7G5EJ90_9BURK</name>
<dbReference type="SUPFAM" id="SSF55874">
    <property type="entry name" value="ATPase domain of HSP90 chaperone/DNA topoisomerase II/histidine kinase"/>
    <property type="match status" value="1"/>
</dbReference>
<keyword evidence="6" id="KW-0597">Phosphoprotein</keyword>
<keyword evidence="13" id="KW-0902">Two-component regulatory system</keyword>
<dbReference type="AlphaFoldDB" id="A0A7G5EJ90"/>
<evidence type="ECO:0000256" key="5">
    <source>
        <dbReference type="ARBA" id="ARBA00022519"/>
    </source>
</evidence>
<dbReference type="InterPro" id="IPR005467">
    <property type="entry name" value="His_kinase_dom"/>
</dbReference>
<dbReference type="InterPro" id="IPR004358">
    <property type="entry name" value="Sig_transdc_His_kin-like_C"/>
</dbReference>
<dbReference type="SUPFAM" id="SSF47384">
    <property type="entry name" value="Homodimeric domain of signal transducing histidine kinase"/>
    <property type="match status" value="1"/>
</dbReference>
<dbReference type="PANTHER" id="PTHR44936:SF5">
    <property type="entry name" value="SENSOR HISTIDINE KINASE ENVZ"/>
    <property type="match status" value="1"/>
</dbReference>
<keyword evidence="4" id="KW-1003">Cell membrane</keyword>
<protein>
    <recommendedName>
        <fullName evidence="3">histidine kinase</fullName>
        <ecNumber evidence="3">2.7.13.3</ecNumber>
    </recommendedName>
</protein>
<keyword evidence="19" id="KW-1185">Reference proteome</keyword>
<dbReference type="SMART" id="SM00388">
    <property type="entry name" value="HisKA"/>
    <property type="match status" value="1"/>
</dbReference>
<evidence type="ECO:0000256" key="15">
    <source>
        <dbReference type="SAM" id="Phobius"/>
    </source>
</evidence>
<accession>A0A7G5EJ90</accession>
<keyword evidence="10" id="KW-0418">Kinase</keyword>
<dbReference type="SMART" id="SM00304">
    <property type="entry name" value="HAMP"/>
    <property type="match status" value="1"/>
</dbReference>
<dbReference type="PRINTS" id="PR00344">
    <property type="entry name" value="BCTRLSENSOR"/>
</dbReference>
<dbReference type="EC" id="2.7.13.3" evidence="3"/>
<dbReference type="GO" id="GO:0005886">
    <property type="term" value="C:plasma membrane"/>
    <property type="evidence" value="ECO:0007669"/>
    <property type="project" value="UniProtKB-SubCell"/>
</dbReference>
<evidence type="ECO:0000256" key="12">
    <source>
        <dbReference type="ARBA" id="ARBA00022989"/>
    </source>
</evidence>
<comment type="catalytic activity">
    <reaction evidence="1">
        <text>ATP + protein L-histidine = ADP + protein N-phospho-L-histidine.</text>
        <dbReference type="EC" id="2.7.13.3"/>
    </reaction>
</comment>
<evidence type="ECO:0000256" key="7">
    <source>
        <dbReference type="ARBA" id="ARBA00022679"/>
    </source>
</evidence>
<reference evidence="18 19" key="1">
    <citation type="journal article" date="2020" name="G3 (Bethesda)">
        <title>CeMbio - The Caenorhabditis elegans Microbiome Resource.</title>
        <authorList>
            <person name="Dirksen P."/>
            <person name="Assie A."/>
            <person name="Zimmermann J."/>
            <person name="Zhang F."/>
            <person name="Tietje A.M."/>
            <person name="Marsh S.A."/>
            <person name="Felix M.A."/>
            <person name="Shapira M."/>
            <person name="Kaleta C."/>
            <person name="Schulenburg H."/>
            <person name="Samuel B."/>
        </authorList>
    </citation>
    <scope>NUCLEOTIDE SEQUENCE [LARGE SCALE GENOMIC DNA]</scope>
    <source>
        <strain evidence="18 19">BIGb0172</strain>
    </source>
</reference>
<evidence type="ECO:0000256" key="6">
    <source>
        <dbReference type="ARBA" id="ARBA00022553"/>
    </source>
</evidence>
<keyword evidence="14 15" id="KW-0472">Membrane</keyword>
<evidence type="ECO:0000256" key="13">
    <source>
        <dbReference type="ARBA" id="ARBA00023012"/>
    </source>
</evidence>
<evidence type="ECO:0000259" key="16">
    <source>
        <dbReference type="PROSITE" id="PS50109"/>
    </source>
</evidence>
<dbReference type="Proteomes" id="UP000515240">
    <property type="component" value="Chromosome"/>
</dbReference>
<evidence type="ECO:0000256" key="4">
    <source>
        <dbReference type="ARBA" id="ARBA00022475"/>
    </source>
</evidence>
<evidence type="ECO:0000256" key="1">
    <source>
        <dbReference type="ARBA" id="ARBA00000085"/>
    </source>
</evidence>
<dbReference type="CDD" id="cd00075">
    <property type="entry name" value="HATPase"/>
    <property type="match status" value="1"/>
</dbReference>
<evidence type="ECO:0000256" key="11">
    <source>
        <dbReference type="ARBA" id="ARBA00022840"/>
    </source>
</evidence>
<dbReference type="Pfam" id="PF00672">
    <property type="entry name" value="HAMP"/>
    <property type="match status" value="1"/>
</dbReference>
<keyword evidence="11" id="KW-0067">ATP-binding</keyword>
<keyword evidence="5" id="KW-0997">Cell inner membrane</keyword>
<dbReference type="KEGG" id="cpis:HS961_15145"/>
<evidence type="ECO:0000256" key="14">
    <source>
        <dbReference type="ARBA" id="ARBA00023136"/>
    </source>
</evidence>
<dbReference type="SUPFAM" id="SSF158472">
    <property type="entry name" value="HAMP domain-like"/>
    <property type="match status" value="1"/>
</dbReference>
<dbReference type="Pfam" id="PF00512">
    <property type="entry name" value="HisKA"/>
    <property type="match status" value="1"/>
</dbReference>
<dbReference type="EMBL" id="CP058554">
    <property type="protein sequence ID" value="QMV74065.1"/>
    <property type="molecule type" value="Genomic_DNA"/>
</dbReference>
<gene>
    <name evidence="18" type="ORF">HS961_15145</name>
</gene>
<evidence type="ECO:0000313" key="19">
    <source>
        <dbReference type="Proteomes" id="UP000515240"/>
    </source>
</evidence>
<dbReference type="PROSITE" id="PS50885">
    <property type="entry name" value="HAMP"/>
    <property type="match status" value="1"/>
</dbReference>
<dbReference type="Gene3D" id="3.30.565.10">
    <property type="entry name" value="Histidine kinase-like ATPase, C-terminal domain"/>
    <property type="match status" value="1"/>
</dbReference>
<dbReference type="PANTHER" id="PTHR44936">
    <property type="entry name" value="SENSOR PROTEIN CREC"/>
    <property type="match status" value="1"/>
</dbReference>
<dbReference type="SMART" id="SM00387">
    <property type="entry name" value="HATPase_c"/>
    <property type="match status" value="1"/>
</dbReference>
<dbReference type="InterPro" id="IPR036890">
    <property type="entry name" value="HATPase_C_sf"/>
</dbReference>
<evidence type="ECO:0000259" key="17">
    <source>
        <dbReference type="PROSITE" id="PS50885"/>
    </source>
</evidence>
<evidence type="ECO:0000256" key="2">
    <source>
        <dbReference type="ARBA" id="ARBA00004429"/>
    </source>
</evidence>
<evidence type="ECO:0000256" key="10">
    <source>
        <dbReference type="ARBA" id="ARBA00022777"/>
    </source>
</evidence>
<dbReference type="Gene3D" id="1.10.8.500">
    <property type="entry name" value="HAMP domain in histidine kinase"/>
    <property type="match status" value="1"/>
</dbReference>
<feature type="domain" description="HAMP" evidence="17">
    <location>
        <begin position="209"/>
        <end position="261"/>
    </location>
</feature>
<comment type="subcellular location">
    <subcellularLocation>
        <location evidence="2">Cell inner membrane</location>
        <topology evidence="2">Multi-pass membrane protein</topology>
    </subcellularLocation>
</comment>
<keyword evidence="8 15" id="KW-0812">Transmembrane</keyword>
<dbReference type="Pfam" id="PF02518">
    <property type="entry name" value="HATPase_c"/>
    <property type="match status" value="1"/>
</dbReference>
<dbReference type="InterPro" id="IPR050980">
    <property type="entry name" value="2C_sensor_his_kinase"/>
</dbReference>
<dbReference type="Gene3D" id="1.10.287.130">
    <property type="match status" value="1"/>
</dbReference>
<dbReference type="InterPro" id="IPR003661">
    <property type="entry name" value="HisK_dim/P_dom"/>
</dbReference>
<sequence>MKLLPRTLAGQLLALLLLALIVAHLVAVLLLSWLRHGSDEVHPLSAHTIETRVATAYRALEGSPESAQRLVQSISLPDSQFRIRPQPFDDGQPVTEQEAKLTARLQERLGLDAGANAADPPVRIHLRMRSPLAASQAGDVDQDILALLSPAFEEDGSWMLHVDVRLPDGQWLSSWHLPTMLLSHWSRVLSFSIPVGMLPIIVIAVLFGRRIMQPLRMLTDAAQRISRGERSAHLPLSGPDGVREIIEAFNEMQDRLLGVVNDRTRMVAAIGHDLRTPLTSLRIRAELVDDDDLRQAMIATINEMHSMVEEILHFAQDDAMRETTQLVDLDALVGEVVEQQRTLGRQVDWSPPNSISYRCRPAHLKRALANLIDNAARYGRVQVRLTVPDAADPNAARTVCMEIEDEGPGIAPQDMEQAFRPFSRLEVARNGETGGFGLGLAIARSCVRAHGGELRLHNRSEGGLKAVIELPT</sequence>
<feature type="transmembrane region" description="Helical" evidence="15">
    <location>
        <begin position="12"/>
        <end position="34"/>
    </location>
</feature>
<dbReference type="InterPro" id="IPR036097">
    <property type="entry name" value="HisK_dim/P_sf"/>
</dbReference>
<dbReference type="InterPro" id="IPR003660">
    <property type="entry name" value="HAMP_dom"/>
</dbReference>
<proteinExistence type="predicted"/>
<dbReference type="CDD" id="cd06225">
    <property type="entry name" value="HAMP"/>
    <property type="match status" value="1"/>
</dbReference>
<dbReference type="RefSeq" id="WP_182323356.1">
    <property type="nucleotide sequence ID" value="NZ_CP058554.1"/>
</dbReference>
<feature type="domain" description="Histidine kinase" evidence="16">
    <location>
        <begin position="269"/>
        <end position="472"/>
    </location>
</feature>
<evidence type="ECO:0000256" key="9">
    <source>
        <dbReference type="ARBA" id="ARBA00022741"/>
    </source>
</evidence>